<evidence type="ECO:0000313" key="1">
    <source>
        <dbReference type="EMBL" id="KEQ53879.1"/>
    </source>
</evidence>
<reference evidence="1 2" key="1">
    <citation type="submission" date="2014-02" db="EMBL/GenBank/DDBJ databases">
        <title>Whole genome sequence of Sphingobium chlorophenolicum NBRC 16172.</title>
        <authorList>
            <person name="Gan H.M."/>
            <person name="Gan H.Y."/>
            <person name="Chew T.H."/>
            <person name="Savka M.A."/>
        </authorList>
    </citation>
    <scope>NUCLEOTIDE SEQUENCE [LARGE SCALE GENOMIC DNA]</scope>
    <source>
        <strain evidence="1 2">NBRC 16172</strain>
    </source>
</reference>
<gene>
    <name evidence="1" type="ORF">BV95_01751</name>
</gene>
<dbReference type="SUPFAM" id="SSF54637">
    <property type="entry name" value="Thioesterase/thiol ester dehydrase-isomerase"/>
    <property type="match status" value="1"/>
</dbReference>
<proteinExistence type="predicted"/>
<comment type="caution">
    <text evidence="1">The sequence shown here is derived from an EMBL/GenBank/DDBJ whole genome shotgun (WGS) entry which is preliminary data.</text>
</comment>
<dbReference type="InterPro" id="IPR029069">
    <property type="entry name" value="HotDog_dom_sf"/>
</dbReference>
<dbReference type="AlphaFoldDB" id="A0A081RFA6"/>
<dbReference type="eggNOG" id="COG0824">
    <property type="taxonomic scope" value="Bacteria"/>
</dbReference>
<evidence type="ECO:0000313" key="2">
    <source>
        <dbReference type="Proteomes" id="UP000028411"/>
    </source>
</evidence>
<dbReference type="PATRIC" id="fig|46429.4.peg.1719"/>
<dbReference type="CDD" id="cd00586">
    <property type="entry name" value="4HBT"/>
    <property type="match status" value="1"/>
</dbReference>
<accession>A0A081RFA6</accession>
<dbReference type="Pfam" id="PF13279">
    <property type="entry name" value="4HBT_2"/>
    <property type="match status" value="1"/>
</dbReference>
<name>A0A081RFA6_SPHCR</name>
<dbReference type="EMBL" id="JFHR01000016">
    <property type="protein sequence ID" value="KEQ53879.1"/>
    <property type="molecule type" value="Genomic_DNA"/>
</dbReference>
<evidence type="ECO:0008006" key="3">
    <source>
        <dbReference type="Google" id="ProtNLM"/>
    </source>
</evidence>
<protein>
    <recommendedName>
        <fullName evidence="3">Thioesterase</fullName>
    </recommendedName>
</protein>
<organism evidence="1 2">
    <name type="scientific">Sphingobium chlorophenolicum</name>
    <dbReference type="NCBI Taxonomy" id="46429"/>
    <lineage>
        <taxon>Bacteria</taxon>
        <taxon>Pseudomonadati</taxon>
        <taxon>Pseudomonadota</taxon>
        <taxon>Alphaproteobacteria</taxon>
        <taxon>Sphingomonadales</taxon>
        <taxon>Sphingomonadaceae</taxon>
        <taxon>Sphingobium</taxon>
    </lineage>
</organism>
<dbReference type="Proteomes" id="UP000028411">
    <property type="component" value="Unassembled WGS sequence"/>
</dbReference>
<sequence>MSGVPDSSASLDQFIDERLICRAPVTVRRRVRWGECDPAQVVYTPRFADYLAAAYSWFTRILLSDKMIAKDGTHLATPMKALSLEFHNTLRPDDLFDMTVYVEAVRNRTFDLVIIARSPSEESRFVGRLSPILVDSSFRSVPLPHSIEEALLAYRESCGPAILP</sequence>
<dbReference type="Gene3D" id="3.10.129.10">
    <property type="entry name" value="Hotdog Thioesterase"/>
    <property type="match status" value="1"/>
</dbReference>